<gene>
    <name evidence="1" type="ORF">D5086_010962</name>
</gene>
<name>A0ACC4CAY0_POPAL</name>
<keyword evidence="2" id="KW-1185">Reference proteome</keyword>
<dbReference type="Proteomes" id="UP000309997">
    <property type="component" value="Unassembled WGS sequence"/>
</dbReference>
<dbReference type="EMBL" id="RCHU02000005">
    <property type="protein sequence ID" value="KAL3592322.1"/>
    <property type="molecule type" value="Genomic_DNA"/>
</dbReference>
<organism evidence="1 2">
    <name type="scientific">Populus alba</name>
    <name type="common">White poplar</name>
    <dbReference type="NCBI Taxonomy" id="43335"/>
    <lineage>
        <taxon>Eukaryota</taxon>
        <taxon>Viridiplantae</taxon>
        <taxon>Streptophyta</taxon>
        <taxon>Embryophyta</taxon>
        <taxon>Tracheophyta</taxon>
        <taxon>Spermatophyta</taxon>
        <taxon>Magnoliopsida</taxon>
        <taxon>eudicotyledons</taxon>
        <taxon>Gunneridae</taxon>
        <taxon>Pentapetalae</taxon>
        <taxon>rosids</taxon>
        <taxon>fabids</taxon>
        <taxon>Malpighiales</taxon>
        <taxon>Salicaceae</taxon>
        <taxon>Saliceae</taxon>
        <taxon>Populus</taxon>
    </lineage>
</organism>
<reference evidence="1 2" key="1">
    <citation type="journal article" date="2024" name="Plant Biotechnol. J.">
        <title>Genome and CRISPR/Cas9 system of a widespread forest tree (Populus alba) in the world.</title>
        <authorList>
            <person name="Liu Y.J."/>
            <person name="Jiang P.F."/>
            <person name="Han X.M."/>
            <person name="Li X.Y."/>
            <person name="Wang H.M."/>
            <person name="Wang Y.J."/>
            <person name="Wang X.X."/>
            <person name="Zeng Q.Y."/>
        </authorList>
    </citation>
    <scope>NUCLEOTIDE SEQUENCE [LARGE SCALE GENOMIC DNA]</scope>
    <source>
        <strain evidence="2">cv. PAL-ZL1</strain>
    </source>
</reference>
<comment type="caution">
    <text evidence="1">The sequence shown here is derived from an EMBL/GenBank/DDBJ whole genome shotgun (WGS) entry which is preliminary data.</text>
</comment>
<sequence>MRQHRAIGSPIEVYKALAKDAAFPLSVAISSDSVDTEVVYSHKHAEQVFQQQGEQMMTAETQKIDPTHRRRDLLGTISAKIGLHGHIYNNHQEFAMLINMRSNIVYACKNLVI</sequence>
<evidence type="ECO:0000313" key="1">
    <source>
        <dbReference type="EMBL" id="KAL3592322.1"/>
    </source>
</evidence>
<protein>
    <submittedName>
        <fullName evidence="1">Uncharacterized protein</fullName>
    </submittedName>
</protein>
<proteinExistence type="predicted"/>
<evidence type="ECO:0000313" key="2">
    <source>
        <dbReference type="Proteomes" id="UP000309997"/>
    </source>
</evidence>
<accession>A0ACC4CAY0</accession>